<gene>
    <name evidence="2" type="ORF">HJG63_009551</name>
</gene>
<name>A0A7J8BT42_ROUAE</name>
<evidence type="ECO:0000256" key="1">
    <source>
        <dbReference type="SAM" id="MobiDB-lite"/>
    </source>
</evidence>
<feature type="compositionally biased region" description="Polar residues" evidence="1">
    <location>
        <begin position="76"/>
        <end position="87"/>
    </location>
</feature>
<organism evidence="2 3">
    <name type="scientific">Rousettus aegyptiacus</name>
    <name type="common">Egyptian fruit bat</name>
    <name type="synonym">Pteropus aegyptiacus</name>
    <dbReference type="NCBI Taxonomy" id="9407"/>
    <lineage>
        <taxon>Eukaryota</taxon>
        <taxon>Metazoa</taxon>
        <taxon>Chordata</taxon>
        <taxon>Craniata</taxon>
        <taxon>Vertebrata</taxon>
        <taxon>Euteleostomi</taxon>
        <taxon>Mammalia</taxon>
        <taxon>Eutheria</taxon>
        <taxon>Laurasiatheria</taxon>
        <taxon>Chiroptera</taxon>
        <taxon>Yinpterochiroptera</taxon>
        <taxon>Pteropodoidea</taxon>
        <taxon>Pteropodidae</taxon>
        <taxon>Rousettinae</taxon>
        <taxon>Rousettus</taxon>
    </lineage>
</organism>
<feature type="region of interest" description="Disordered" evidence="1">
    <location>
        <begin position="54"/>
        <end position="88"/>
    </location>
</feature>
<protein>
    <submittedName>
        <fullName evidence="2">Uncharacterized protein</fullName>
    </submittedName>
</protein>
<keyword evidence="3" id="KW-1185">Reference proteome</keyword>
<dbReference type="EMBL" id="JACASE010000016">
    <property type="protein sequence ID" value="KAF6401450.1"/>
    <property type="molecule type" value="Genomic_DNA"/>
</dbReference>
<evidence type="ECO:0000313" key="3">
    <source>
        <dbReference type="Proteomes" id="UP000593571"/>
    </source>
</evidence>
<proteinExistence type="predicted"/>
<evidence type="ECO:0000313" key="2">
    <source>
        <dbReference type="EMBL" id="KAF6401450.1"/>
    </source>
</evidence>
<reference evidence="2 3" key="1">
    <citation type="journal article" date="2020" name="Nature">
        <title>Six reference-quality genomes reveal evolution of bat adaptations.</title>
        <authorList>
            <person name="Jebb D."/>
            <person name="Huang Z."/>
            <person name="Pippel M."/>
            <person name="Hughes G.M."/>
            <person name="Lavrichenko K."/>
            <person name="Devanna P."/>
            <person name="Winkler S."/>
            <person name="Jermiin L.S."/>
            <person name="Skirmuntt E.C."/>
            <person name="Katzourakis A."/>
            <person name="Burkitt-Gray L."/>
            <person name="Ray D.A."/>
            <person name="Sullivan K.A.M."/>
            <person name="Roscito J.G."/>
            <person name="Kirilenko B.M."/>
            <person name="Davalos L.M."/>
            <person name="Corthals A.P."/>
            <person name="Power M.L."/>
            <person name="Jones G."/>
            <person name="Ransome R.D."/>
            <person name="Dechmann D.K.N."/>
            <person name="Locatelli A.G."/>
            <person name="Puechmaille S.J."/>
            <person name="Fedrigo O."/>
            <person name="Jarvis E.D."/>
            <person name="Hiller M."/>
            <person name="Vernes S.C."/>
            <person name="Myers E.W."/>
            <person name="Teeling E.C."/>
        </authorList>
    </citation>
    <scope>NUCLEOTIDE SEQUENCE [LARGE SCALE GENOMIC DNA]</scope>
    <source>
        <strain evidence="2">MRouAeg1</strain>
        <tissue evidence="2">Muscle</tissue>
    </source>
</reference>
<comment type="caution">
    <text evidence="2">The sequence shown here is derived from an EMBL/GenBank/DDBJ whole genome shotgun (WGS) entry which is preliminary data.</text>
</comment>
<accession>A0A7J8BT42</accession>
<feature type="compositionally biased region" description="Basic and acidic residues" evidence="1">
    <location>
        <begin position="54"/>
        <end position="63"/>
    </location>
</feature>
<dbReference type="Proteomes" id="UP000593571">
    <property type="component" value="Unassembled WGS sequence"/>
</dbReference>
<dbReference type="AlphaFoldDB" id="A0A7J8BT42"/>
<sequence length="153" mass="17178">MPLRRQENCLEEEYRVSEALIMLWTPSLLPQTILFLHFLKMQFGFDAAGGCARHREGKEERRSRGIHGPAGETTYRRTGQNSQQPGFWSTGLGLTQHRPISSFTDVHFAWVPVFSPRCLPVSSISILLLPQIQQHATGTPLSSFLPEDALACS</sequence>